<dbReference type="AlphaFoldDB" id="A0A7J6REM4"/>
<evidence type="ECO:0000313" key="2">
    <source>
        <dbReference type="EMBL" id="KAF4718120.1"/>
    </source>
</evidence>
<sequence>MSARPPNPTGKYWHMVSLAESVLVTISPPDGHERVIDAMDTPPTDTSTGNPTSSGGAGRLKVYRSNAPVGMDLIVDWFTLWGLERYRHAREVRLFAVFST</sequence>
<reference evidence="2 3" key="1">
    <citation type="submission" date="2020-04" db="EMBL/GenBank/DDBJ databases">
        <title>Perkinsus olseni comparative genomics.</title>
        <authorList>
            <person name="Bogema D.R."/>
        </authorList>
    </citation>
    <scope>NUCLEOTIDE SEQUENCE [LARGE SCALE GENOMIC DNA]</scope>
    <source>
        <strain evidence="2">ATCC PRA-205</strain>
    </source>
</reference>
<organism evidence="2 3">
    <name type="scientific">Perkinsus olseni</name>
    <name type="common">Perkinsus atlanticus</name>
    <dbReference type="NCBI Taxonomy" id="32597"/>
    <lineage>
        <taxon>Eukaryota</taxon>
        <taxon>Sar</taxon>
        <taxon>Alveolata</taxon>
        <taxon>Perkinsozoa</taxon>
        <taxon>Perkinsea</taxon>
        <taxon>Perkinsida</taxon>
        <taxon>Perkinsidae</taxon>
        <taxon>Perkinsus</taxon>
    </lineage>
</organism>
<protein>
    <submittedName>
        <fullName evidence="2">Uncharacterized protein</fullName>
    </submittedName>
</protein>
<accession>A0A7J6REM4</accession>
<dbReference type="EMBL" id="JABANM010023299">
    <property type="protein sequence ID" value="KAF4718120.1"/>
    <property type="molecule type" value="Genomic_DNA"/>
</dbReference>
<name>A0A7J6REM4_PEROL</name>
<feature type="region of interest" description="Disordered" evidence="1">
    <location>
        <begin position="32"/>
        <end position="59"/>
    </location>
</feature>
<evidence type="ECO:0000313" key="3">
    <source>
        <dbReference type="Proteomes" id="UP000574390"/>
    </source>
</evidence>
<gene>
    <name evidence="2" type="ORF">FOZ62_024995</name>
</gene>
<evidence type="ECO:0000256" key="1">
    <source>
        <dbReference type="SAM" id="MobiDB-lite"/>
    </source>
</evidence>
<dbReference type="Proteomes" id="UP000574390">
    <property type="component" value="Unassembled WGS sequence"/>
</dbReference>
<feature type="compositionally biased region" description="Polar residues" evidence="1">
    <location>
        <begin position="43"/>
        <end position="54"/>
    </location>
</feature>
<proteinExistence type="predicted"/>
<comment type="caution">
    <text evidence="2">The sequence shown here is derived from an EMBL/GenBank/DDBJ whole genome shotgun (WGS) entry which is preliminary data.</text>
</comment>